<feature type="domain" description="Cytochrome C biogenesis protein transmembrane" evidence="8">
    <location>
        <begin position="8"/>
        <end position="221"/>
    </location>
</feature>
<comment type="subcellular location">
    <subcellularLocation>
        <location evidence="1">Membrane</location>
        <topology evidence="1">Multi-pass membrane protein</topology>
    </subcellularLocation>
</comment>
<feature type="transmembrane region" description="Helical" evidence="7">
    <location>
        <begin position="134"/>
        <end position="159"/>
    </location>
</feature>
<dbReference type="InterPro" id="IPR003834">
    <property type="entry name" value="Cyt_c_assmbl_TM_dom"/>
</dbReference>
<keyword evidence="5 7" id="KW-1133">Transmembrane helix</keyword>
<evidence type="ECO:0000259" key="8">
    <source>
        <dbReference type="Pfam" id="PF02683"/>
    </source>
</evidence>
<dbReference type="PANTHER" id="PTHR31272">
    <property type="entry name" value="CYTOCHROME C-TYPE BIOGENESIS PROTEIN HI_1454-RELATED"/>
    <property type="match status" value="1"/>
</dbReference>
<feature type="transmembrane region" description="Helical" evidence="7">
    <location>
        <begin position="54"/>
        <end position="80"/>
    </location>
</feature>
<dbReference type="RefSeq" id="WP_322185766.1">
    <property type="nucleotide sequence ID" value="NZ_JAXLPB010000001.1"/>
</dbReference>
<feature type="transmembrane region" description="Helical" evidence="7">
    <location>
        <begin position="92"/>
        <end position="113"/>
    </location>
</feature>
<dbReference type="PANTHER" id="PTHR31272:SF4">
    <property type="entry name" value="CYTOCHROME C-TYPE BIOGENESIS PROTEIN HI_1454-RELATED"/>
    <property type="match status" value="1"/>
</dbReference>
<evidence type="ECO:0000313" key="10">
    <source>
        <dbReference type="Proteomes" id="UP001294412"/>
    </source>
</evidence>
<protein>
    <submittedName>
        <fullName evidence="9">Cytochrome c biogenesis protein CcdA</fullName>
    </submittedName>
</protein>
<keyword evidence="10" id="KW-1185">Reference proteome</keyword>
<evidence type="ECO:0000256" key="5">
    <source>
        <dbReference type="ARBA" id="ARBA00022989"/>
    </source>
</evidence>
<dbReference type="Pfam" id="PF02683">
    <property type="entry name" value="DsbD_TM"/>
    <property type="match status" value="1"/>
</dbReference>
<evidence type="ECO:0000256" key="4">
    <source>
        <dbReference type="ARBA" id="ARBA00022748"/>
    </source>
</evidence>
<feature type="transmembrane region" description="Helical" evidence="7">
    <location>
        <begin position="208"/>
        <end position="234"/>
    </location>
</feature>
<reference evidence="9 10" key="1">
    <citation type="submission" date="2023-12" db="EMBL/GenBank/DDBJ databases">
        <title>Description of Novel Strain Fulvimarina sp. 2208YS6-2-32 isolated from Uroteuthis (Photololigo) edulis.</title>
        <authorList>
            <person name="Park J.-S."/>
        </authorList>
    </citation>
    <scope>NUCLEOTIDE SEQUENCE [LARGE SCALE GENOMIC DNA]</scope>
    <source>
        <strain evidence="9 10">2208YS6-2-32</strain>
    </source>
</reference>
<evidence type="ECO:0000256" key="3">
    <source>
        <dbReference type="ARBA" id="ARBA00022692"/>
    </source>
</evidence>
<comment type="similarity">
    <text evidence="2">Belongs to the DsbD family.</text>
</comment>
<evidence type="ECO:0000256" key="1">
    <source>
        <dbReference type="ARBA" id="ARBA00004141"/>
    </source>
</evidence>
<dbReference type="InterPro" id="IPR051790">
    <property type="entry name" value="Cytochrome_c-biogenesis_DsbD"/>
</dbReference>
<keyword evidence="3 7" id="KW-0812">Transmembrane</keyword>
<organism evidence="9 10">
    <name type="scientific">Fulvimarina uroteuthidis</name>
    <dbReference type="NCBI Taxonomy" id="3098149"/>
    <lineage>
        <taxon>Bacteria</taxon>
        <taxon>Pseudomonadati</taxon>
        <taxon>Pseudomonadota</taxon>
        <taxon>Alphaproteobacteria</taxon>
        <taxon>Hyphomicrobiales</taxon>
        <taxon>Aurantimonadaceae</taxon>
        <taxon>Fulvimarina</taxon>
    </lineage>
</organism>
<proteinExistence type="inferred from homology"/>
<name>A0ABU5HYW8_9HYPH</name>
<sequence>MLDVGFGAAFLAGLLSFVSPCVLPIVPPYLAYLAGLGFDQLRASGDDPAIARRIVRAALAFVLGFTTVFVALGATASFIGQALAEWFDTLSVIAGVLIIAMGLHFLGLFRLALFAREARVAVSARPAGPLGAYVMGLAFAFGWTPCVGPVLAAILFVAGSEETLARGAGLLATYSLGIGLPFMLAALFATRFLALASRLRRHMGNVETIMGGALVVTGILFVTGQMSAIAFWLLETFPVFSAIG</sequence>
<evidence type="ECO:0000256" key="7">
    <source>
        <dbReference type="SAM" id="Phobius"/>
    </source>
</evidence>
<evidence type="ECO:0000313" key="9">
    <source>
        <dbReference type="EMBL" id="MDY8108317.1"/>
    </source>
</evidence>
<comment type="caution">
    <text evidence="9">The sequence shown here is derived from an EMBL/GenBank/DDBJ whole genome shotgun (WGS) entry which is preliminary data.</text>
</comment>
<evidence type="ECO:0000256" key="2">
    <source>
        <dbReference type="ARBA" id="ARBA00006143"/>
    </source>
</evidence>
<evidence type="ECO:0000256" key="6">
    <source>
        <dbReference type="ARBA" id="ARBA00023136"/>
    </source>
</evidence>
<keyword evidence="6 7" id="KW-0472">Membrane</keyword>
<gene>
    <name evidence="9" type="ORF">U0C82_04020</name>
</gene>
<accession>A0ABU5HYW8</accession>
<dbReference type="Proteomes" id="UP001294412">
    <property type="component" value="Unassembled WGS sequence"/>
</dbReference>
<feature type="transmembrane region" description="Helical" evidence="7">
    <location>
        <begin position="6"/>
        <end position="33"/>
    </location>
</feature>
<keyword evidence="4" id="KW-0201">Cytochrome c-type biogenesis</keyword>
<dbReference type="EMBL" id="JAXLPB010000001">
    <property type="protein sequence ID" value="MDY8108317.1"/>
    <property type="molecule type" value="Genomic_DNA"/>
</dbReference>
<feature type="transmembrane region" description="Helical" evidence="7">
    <location>
        <begin position="171"/>
        <end position="196"/>
    </location>
</feature>